<organism evidence="4 5">
    <name type="scientific">Emiliania huxleyi (strain CCMP1516)</name>
    <dbReference type="NCBI Taxonomy" id="280463"/>
    <lineage>
        <taxon>Eukaryota</taxon>
        <taxon>Haptista</taxon>
        <taxon>Haptophyta</taxon>
        <taxon>Prymnesiophyceae</taxon>
        <taxon>Isochrysidales</taxon>
        <taxon>Noelaerhabdaceae</taxon>
        <taxon>Emiliania</taxon>
    </lineage>
</organism>
<dbReference type="GO" id="GO:0005634">
    <property type="term" value="C:nucleus"/>
    <property type="evidence" value="ECO:0007669"/>
    <property type="project" value="TreeGrafter"/>
</dbReference>
<keyword evidence="3" id="KW-0677">Repeat</keyword>
<proteinExistence type="predicted"/>
<dbReference type="SUPFAM" id="SSF52047">
    <property type="entry name" value="RNI-like"/>
    <property type="match status" value="1"/>
</dbReference>
<evidence type="ECO:0000256" key="1">
    <source>
        <dbReference type="ARBA" id="ARBA00022468"/>
    </source>
</evidence>
<dbReference type="GO" id="GO:0048471">
    <property type="term" value="C:perinuclear region of cytoplasm"/>
    <property type="evidence" value="ECO:0007669"/>
    <property type="project" value="TreeGrafter"/>
</dbReference>
<dbReference type="InterPro" id="IPR027038">
    <property type="entry name" value="RanGap"/>
</dbReference>
<dbReference type="InterPro" id="IPR001611">
    <property type="entry name" value="Leu-rich_rpt"/>
</dbReference>
<dbReference type="AlphaFoldDB" id="A0A0D3L291"/>
<reference evidence="4" key="2">
    <citation type="submission" date="2024-10" db="UniProtKB">
        <authorList>
            <consortium name="EnsemblProtists"/>
        </authorList>
    </citation>
    <scope>IDENTIFICATION</scope>
</reference>
<dbReference type="EnsemblProtists" id="EOD42126">
    <property type="protein sequence ID" value="EOD42126"/>
    <property type="gene ID" value="EMIHUDRAFT_95276"/>
</dbReference>
<dbReference type="PANTHER" id="PTHR24113:SF12">
    <property type="entry name" value="RAN GTPASE-ACTIVATING PROTEIN 1"/>
    <property type="match status" value="1"/>
</dbReference>
<keyword evidence="5" id="KW-1185">Reference proteome</keyword>
<dbReference type="GeneID" id="17287396"/>
<dbReference type="Gene3D" id="3.80.10.10">
    <property type="entry name" value="Ribonuclease Inhibitor"/>
    <property type="match status" value="1"/>
</dbReference>
<reference evidence="5" key="1">
    <citation type="journal article" date="2013" name="Nature">
        <title>Pan genome of the phytoplankton Emiliania underpins its global distribution.</title>
        <authorList>
            <person name="Read B.A."/>
            <person name="Kegel J."/>
            <person name="Klute M.J."/>
            <person name="Kuo A."/>
            <person name="Lefebvre S.C."/>
            <person name="Maumus F."/>
            <person name="Mayer C."/>
            <person name="Miller J."/>
            <person name="Monier A."/>
            <person name="Salamov A."/>
            <person name="Young J."/>
            <person name="Aguilar M."/>
            <person name="Claverie J.M."/>
            <person name="Frickenhaus S."/>
            <person name="Gonzalez K."/>
            <person name="Herman E.K."/>
            <person name="Lin Y.C."/>
            <person name="Napier J."/>
            <person name="Ogata H."/>
            <person name="Sarno A.F."/>
            <person name="Shmutz J."/>
            <person name="Schroeder D."/>
            <person name="de Vargas C."/>
            <person name="Verret F."/>
            <person name="von Dassow P."/>
            <person name="Valentin K."/>
            <person name="Van de Peer Y."/>
            <person name="Wheeler G."/>
            <person name="Dacks J.B."/>
            <person name="Delwiche C.F."/>
            <person name="Dyhrman S.T."/>
            <person name="Glockner G."/>
            <person name="John U."/>
            <person name="Richards T."/>
            <person name="Worden A.Z."/>
            <person name="Zhang X."/>
            <person name="Grigoriev I.V."/>
            <person name="Allen A.E."/>
            <person name="Bidle K."/>
            <person name="Borodovsky M."/>
            <person name="Bowler C."/>
            <person name="Brownlee C."/>
            <person name="Cock J.M."/>
            <person name="Elias M."/>
            <person name="Gladyshev V.N."/>
            <person name="Groth M."/>
            <person name="Guda C."/>
            <person name="Hadaegh A."/>
            <person name="Iglesias-Rodriguez M.D."/>
            <person name="Jenkins J."/>
            <person name="Jones B.M."/>
            <person name="Lawson T."/>
            <person name="Leese F."/>
            <person name="Lindquist E."/>
            <person name="Lobanov A."/>
            <person name="Lomsadze A."/>
            <person name="Malik S.B."/>
            <person name="Marsh M.E."/>
            <person name="Mackinder L."/>
            <person name="Mock T."/>
            <person name="Mueller-Roeber B."/>
            <person name="Pagarete A."/>
            <person name="Parker M."/>
            <person name="Probert I."/>
            <person name="Quesneville H."/>
            <person name="Raines C."/>
            <person name="Rensing S.A."/>
            <person name="Riano-Pachon D.M."/>
            <person name="Richier S."/>
            <person name="Rokitta S."/>
            <person name="Shiraiwa Y."/>
            <person name="Soanes D.M."/>
            <person name="van der Giezen M."/>
            <person name="Wahlund T.M."/>
            <person name="Williams B."/>
            <person name="Wilson W."/>
            <person name="Wolfe G."/>
            <person name="Wurch L.L."/>
        </authorList>
    </citation>
    <scope>NUCLEOTIDE SEQUENCE</scope>
</reference>
<evidence type="ECO:0000313" key="4">
    <source>
        <dbReference type="EnsemblProtists" id="EOD42126"/>
    </source>
</evidence>
<dbReference type="Proteomes" id="UP000013827">
    <property type="component" value="Unassembled WGS sequence"/>
</dbReference>
<dbReference type="GO" id="GO:0006913">
    <property type="term" value="P:nucleocytoplasmic transport"/>
    <property type="evidence" value="ECO:0007669"/>
    <property type="project" value="TreeGrafter"/>
</dbReference>
<dbReference type="InterPro" id="IPR032675">
    <property type="entry name" value="LRR_dom_sf"/>
</dbReference>
<keyword evidence="2" id="KW-0433">Leucine-rich repeat</keyword>
<keyword evidence="1" id="KW-0343">GTPase activation</keyword>
<sequence>MRLATTVGLSESFAVAEAPTLALLLERGSFRRLCWLQLYGSLLSEASLRPIVETLAAGASPSLKSLDLAGNHLGDASCAMLAARLSESPARVLPALEVLGLGSTRISSRGVEALARALARGAMPRLVGLGLRSNDIDDEGVIALAESGMLGLAALRELFLCGNDRITCAGIDALAARLLGGSFPSLRWLDVPPLKSSAFHAACAARCVCVLDTLGPAHAPENPTAGSQQPATYE</sequence>
<dbReference type="KEGG" id="ehx:EMIHUDRAFT_95276"/>
<dbReference type="RefSeq" id="XP_005794555.1">
    <property type="nucleotide sequence ID" value="XM_005794498.1"/>
</dbReference>
<dbReference type="HOGENOM" id="CLU_103555_0_0_1"/>
<name>A0A0D3L291_EMIH1</name>
<dbReference type="SMART" id="SM00368">
    <property type="entry name" value="LRR_RI"/>
    <property type="match status" value="5"/>
</dbReference>
<dbReference type="PANTHER" id="PTHR24113">
    <property type="entry name" value="RAN GTPASE-ACTIVATING PROTEIN 1"/>
    <property type="match status" value="1"/>
</dbReference>
<dbReference type="SMART" id="SM00367">
    <property type="entry name" value="LRR_CC"/>
    <property type="match status" value="4"/>
</dbReference>
<dbReference type="GO" id="GO:0005096">
    <property type="term" value="F:GTPase activator activity"/>
    <property type="evidence" value="ECO:0007669"/>
    <property type="project" value="UniProtKB-KW"/>
</dbReference>
<evidence type="ECO:0000256" key="3">
    <source>
        <dbReference type="ARBA" id="ARBA00022737"/>
    </source>
</evidence>
<evidence type="ECO:0000313" key="5">
    <source>
        <dbReference type="Proteomes" id="UP000013827"/>
    </source>
</evidence>
<protein>
    <submittedName>
        <fullName evidence="4">Uncharacterized protein</fullName>
    </submittedName>
</protein>
<dbReference type="Pfam" id="PF13516">
    <property type="entry name" value="LRR_6"/>
    <property type="match status" value="2"/>
</dbReference>
<accession>A0A0D3L291</accession>
<evidence type="ECO:0000256" key="2">
    <source>
        <dbReference type="ARBA" id="ARBA00022614"/>
    </source>
</evidence>
<dbReference type="GO" id="GO:0005829">
    <property type="term" value="C:cytosol"/>
    <property type="evidence" value="ECO:0007669"/>
    <property type="project" value="TreeGrafter"/>
</dbReference>
<dbReference type="InterPro" id="IPR006553">
    <property type="entry name" value="Leu-rich_rpt_Cys-con_subtyp"/>
</dbReference>
<dbReference type="GO" id="GO:0031267">
    <property type="term" value="F:small GTPase binding"/>
    <property type="evidence" value="ECO:0007669"/>
    <property type="project" value="TreeGrafter"/>
</dbReference>